<evidence type="ECO:0000313" key="4">
    <source>
        <dbReference type="Proteomes" id="UP000288429"/>
    </source>
</evidence>
<protein>
    <recommendedName>
        <fullName evidence="5">Secreted protein</fullName>
    </recommendedName>
</protein>
<name>A0A428TGZ5_9HYPO</name>
<evidence type="ECO:0000256" key="1">
    <source>
        <dbReference type="SAM" id="MobiDB-lite"/>
    </source>
</evidence>
<feature type="signal peptide" evidence="2">
    <location>
        <begin position="1"/>
        <end position="19"/>
    </location>
</feature>
<reference evidence="3 4" key="1">
    <citation type="submission" date="2017-06" db="EMBL/GenBank/DDBJ databases">
        <title>Cmopartive genomic analysis of Ambrosia Fusariam Clade fungi.</title>
        <authorList>
            <person name="Stajich J.E."/>
            <person name="Carrillo J."/>
            <person name="Kijimoto T."/>
            <person name="Eskalen A."/>
            <person name="O'Donnell K."/>
            <person name="Kasson M."/>
        </authorList>
    </citation>
    <scope>NUCLEOTIDE SEQUENCE [LARGE SCALE GENOMIC DNA]</scope>
    <source>
        <strain evidence="3 4">NRRL 20438</strain>
    </source>
</reference>
<proteinExistence type="predicted"/>
<dbReference type="Proteomes" id="UP000288429">
    <property type="component" value="Unassembled WGS sequence"/>
</dbReference>
<sequence>MLFTRFFLGALVAMNPSTPSPTPMPTIKTSKPEASSTTAANTPPGAETPSLASATTRARFTTSITRSVVALRERDGIILSASARSTRSNTRVWELAVGGLGA</sequence>
<feature type="chain" id="PRO_5019035234" description="Secreted protein" evidence="2">
    <location>
        <begin position="20"/>
        <end position="102"/>
    </location>
</feature>
<comment type="caution">
    <text evidence="3">The sequence shown here is derived from an EMBL/GenBank/DDBJ whole genome shotgun (WGS) entry which is preliminary data.</text>
</comment>
<evidence type="ECO:0008006" key="5">
    <source>
        <dbReference type="Google" id="ProtNLM"/>
    </source>
</evidence>
<evidence type="ECO:0000256" key="2">
    <source>
        <dbReference type="SAM" id="SignalP"/>
    </source>
</evidence>
<keyword evidence="2" id="KW-0732">Signal</keyword>
<gene>
    <name evidence="3" type="ORF">CDV31_011428</name>
</gene>
<feature type="region of interest" description="Disordered" evidence="1">
    <location>
        <begin position="14"/>
        <end position="57"/>
    </location>
</feature>
<organism evidence="3 4">
    <name type="scientific">Fusarium ambrosium</name>
    <dbReference type="NCBI Taxonomy" id="131363"/>
    <lineage>
        <taxon>Eukaryota</taxon>
        <taxon>Fungi</taxon>
        <taxon>Dikarya</taxon>
        <taxon>Ascomycota</taxon>
        <taxon>Pezizomycotina</taxon>
        <taxon>Sordariomycetes</taxon>
        <taxon>Hypocreomycetidae</taxon>
        <taxon>Hypocreales</taxon>
        <taxon>Nectriaceae</taxon>
        <taxon>Fusarium</taxon>
        <taxon>Fusarium solani species complex</taxon>
    </lineage>
</organism>
<accession>A0A428TGZ5</accession>
<dbReference type="EMBL" id="NIZV01000193">
    <property type="protein sequence ID" value="RSM01298.1"/>
    <property type="molecule type" value="Genomic_DNA"/>
</dbReference>
<keyword evidence="4" id="KW-1185">Reference proteome</keyword>
<dbReference type="AlphaFoldDB" id="A0A428TGZ5"/>
<evidence type="ECO:0000313" key="3">
    <source>
        <dbReference type="EMBL" id="RSM01298.1"/>
    </source>
</evidence>